<dbReference type="Gene3D" id="2.60.40.1890">
    <property type="entry name" value="PCu(A)C copper chaperone"/>
    <property type="match status" value="1"/>
</dbReference>
<dbReference type="InterPro" id="IPR007410">
    <property type="entry name" value="LpqE-like"/>
</dbReference>
<name>A0A502L1D5_9GAMM</name>
<dbReference type="EMBL" id="SAWY01000016">
    <property type="protein sequence ID" value="TPH16111.1"/>
    <property type="molecule type" value="Genomic_DNA"/>
</dbReference>
<dbReference type="RefSeq" id="WP_140602799.1">
    <property type="nucleotide sequence ID" value="NZ_SAWY01000016.1"/>
</dbReference>
<dbReference type="InterPro" id="IPR058248">
    <property type="entry name" value="Lxx211020-like"/>
</dbReference>
<evidence type="ECO:0000313" key="1">
    <source>
        <dbReference type="EMBL" id="TPH16111.1"/>
    </source>
</evidence>
<accession>A0A502L1D5</accession>
<dbReference type="PANTHER" id="PTHR36302:SF1">
    <property type="entry name" value="COPPER CHAPERONE PCU(A)C"/>
    <property type="match status" value="1"/>
</dbReference>
<dbReference type="AlphaFoldDB" id="A0A502L1D5"/>
<keyword evidence="2" id="KW-1185">Reference proteome</keyword>
<dbReference type="InterPro" id="IPR036182">
    <property type="entry name" value="PCuAC_sf"/>
</dbReference>
<sequence length="157" mass="17746">MIKNYFSFVLITIVSFFAVSIQANELSIEIKAADAYVRASIPGTEITSAYMTIVNNSEKTVTLTKVSSKISPQIEIHQNIMINDMMKMQKLESVKIKGNESLVLQPSGLHLMLFKLTHALKPNEVVELALHFSDEQVKVVQLPVKSLKQKQQHHHHH</sequence>
<dbReference type="Proteomes" id="UP000315303">
    <property type="component" value="Unassembled WGS sequence"/>
</dbReference>
<comment type="caution">
    <text evidence="1">The sequence shown here is derived from an EMBL/GenBank/DDBJ whole genome shotgun (WGS) entry which is preliminary data.</text>
</comment>
<reference evidence="1 2" key="1">
    <citation type="submission" date="2019-01" db="EMBL/GenBank/DDBJ databases">
        <title>Litorilituus lipolytica sp. nov., isolated from intertidal sand of the Yellow Sea in China.</title>
        <authorList>
            <person name="Liu A."/>
        </authorList>
    </citation>
    <scope>NUCLEOTIDE SEQUENCE [LARGE SCALE GENOMIC DNA]</scope>
    <source>
        <strain evidence="1 2">RZ04</strain>
    </source>
</reference>
<proteinExistence type="predicted"/>
<dbReference type="PANTHER" id="PTHR36302">
    <property type="entry name" value="BLR7088 PROTEIN"/>
    <property type="match status" value="1"/>
</dbReference>
<gene>
    <name evidence="1" type="ORF">EPA86_07425</name>
</gene>
<organism evidence="1 2">
    <name type="scientific">Litorilituus lipolyticus</name>
    <dbReference type="NCBI Taxonomy" id="2491017"/>
    <lineage>
        <taxon>Bacteria</taxon>
        <taxon>Pseudomonadati</taxon>
        <taxon>Pseudomonadota</taxon>
        <taxon>Gammaproteobacteria</taxon>
        <taxon>Alteromonadales</taxon>
        <taxon>Colwelliaceae</taxon>
        <taxon>Litorilituus</taxon>
    </lineage>
</organism>
<dbReference type="Pfam" id="PF04314">
    <property type="entry name" value="PCuAC"/>
    <property type="match status" value="1"/>
</dbReference>
<dbReference type="SUPFAM" id="SSF110087">
    <property type="entry name" value="DR1885-like metal-binding protein"/>
    <property type="match status" value="1"/>
</dbReference>
<evidence type="ECO:0000313" key="2">
    <source>
        <dbReference type="Proteomes" id="UP000315303"/>
    </source>
</evidence>
<dbReference type="OrthoDB" id="9796962at2"/>
<protein>
    <submittedName>
        <fullName evidence="1">Copper chaperone PCu(A)C</fullName>
    </submittedName>
</protein>